<feature type="region of interest" description="Disordered" evidence="1">
    <location>
        <begin position="174"/>
        <end position="206"/>
    </location>
</feature>
<reference evidence="2" key="1">
    <citation type="journal article" date="2020" name="Stud. Mycol.">
        <title>101 Dothideomycetes genomes: a test case for predicting lifestyles and emergence of pathogens.</title>
        <authorList>
            <person name="Haridas S."/>
            <person name="Albert R."/>
            <person name="Binder M."/>
            <person name="Bloem J."/>
            <person name="Labutti K."/>
            <person name="Salamov A."/>
            <person name="Andreopoulos B."/>
            <person name="Baker S."/>
            <person name="Barry K."/>
            <person name="Bills G."/>
            <person name="Bluhm B."/>
            <person name="Cannon C."/>
            <person name="Castanera R."/>
            <person name="Culley D."/>
            <person name="Daum C."/>
            <person name="Ezra D."/>
            <person name="Gonzalez J."/>
            <person name="Henrissat B."/>
            <person name="Kuo A."/>
            <person name="Liang C."/>
            <person name="Lipzen A."/>
            <person name="Lutzoni F."/>
            <person name="Magnuson J."/>
            <person name="Mondo S."/>
            <person name="Nolan M."/>
            <person name="Ohm R."/>
            <person name="Pangilinan J."/>
            <person name="Park H.-J."/>
            <person name="Ramirez L."/>
            <person name="Alfaro M."/>
            <person name="Sun H."/>
            <person name="Tritt A."/>
            <person name="Yoshinaga Y."/>
            <person name="Zwiers L.-H."/>
            <person name="Turgeon B."/>
            <person name="Goodwin S."/>
            <person name="Spatafora J."/>
            <person name="Crous P."/>
            <person name="Grigoriev I."/>
        </authorList>
    </citation>
    <scope>NUCLEOTIDE SEQUENCE</scope>
    <source>
        <strain evidence="2">CBS 627.86</strain>
    </source>
</reference>
<sequence>MADDEDSALLSDLSPTLSDNALEEMEDDLAGDGGSTGHAAPPPPPPPRVSHARSRQSERVKNRDEKIAKEKAAAAVASSADSDEGDNSQEEDVEDEEPEHPRRSQRKNTSSGRAASERTLSPKSLHGMATSIAELIENAQTVGENFMRFVEGDNTSYTQAQKTRARNVVNKVLPEPVAGTKRKQQPAKTKTKAAASAKKAKASGRKRKKVIFTLPEDAEDSDVVPELVGGGELDRHRDKRGRVMDGHEDEGGVGTVDGPVF</sequence>
<protein>
    <submittedName>
        <fullName evidence="2">Uncharacterized protein</fullName>
    </submittedName>
</protein>
<proteinExistence type="predicted"/>
<name>A0A6A5ZQ11_9PLEO</name>
<gene>
    <name evidence="2" type="ORF">BDV96DRAFT_639860</name>
</gene>
<feature type="compositionally biased region" description="Acidic residues" evidence="1">
    <location>
        <begin position="21"/>
        <end position="30"/>
    </location>
</feature>
<accession>A0A6A5ZQ11</accession>
<keyword evidence="3" id="KW-1185">Reference proteome</keyword>
<dbReference type="AlphaFoldDB" id="A0A6A5ZQ11"/>
<feature type="region of interest" description="Disordered" evidence="1">
    <location>
        <begin position="223"/>
        <end position="261"/>
    </location>
</feature>
<feature type="compositionally biased region" description="Basic residues" evidence="1">
    <location>
        <begin position="180"/>
        <end position="191"/>
    </location>
</feature>
<evidence type="ECO:0000313" key="2">
    <source>
        <dbReference type="EMBL" id="KAF2121772.1"/>
    </source>
</evidence>
<feature type="compositionally biased region" description="Basic and acidic residues" evidence="1">
    <location>
        <begin position="232"/>
        <end position="250"/>
    </location>
</feature>
<feature type="compositionally biased region" description="Basic and acidic residues" evidence="1">
    <location>
        <begin position="55"/>
        <end position="72"/>
    </location>
</feature>
<dbReference type="EMBL" id="ML977311">
    <property type="protein sequence ID" value="KAF2121772.1"/>
    <property type="molecule type" value="Genomic_DNA"/>
</dbReference>
<feature type="region of interest" description="Disordered" evidence="1">
    <location>
        <begin position="1"/>
        <end position="126"/>
    </location>
</feature>
<evidence type="ECO:0000256" key="1">
    <source>
        <dbReference type="SAM" id="MobiDB-lite"/>
    </source>
</evidence>
<feature type="compositionally biased region" description="Polar residues" evidence="1">
    <location>
        <begin position="107"/>
        <end position="122"/>
    </location>
</feature>
<feature type="compositionally biased region" description="Acidic residues" evidence="1">
    <location>
        <begin position="81"/>
        <end position="98"/>
    </location>
</feature>
<organism evidence="2 3">
    <name type="scientific">Lophiotrema nucula</name>
    <dbReference type="NCBI Taxonomy" id="690887"/>
    <lineage>
        <taxon>Eukaryota</taxon>
        <taxon>Fungi</taxon>
        <taxon>Dikarya</taxon>
        <taxon>Ascomycota</taxon>
        <taxon>Pezizomycotina</taxon>
        <taxon>Dothideomycetes</taxon>
        <taxon>Pleosporomycetidae</taxon>
        <taxon>Pleosporales</taxon>
        <taxon>Lophiotremataceae</taxon>
        <taxon>Lophiotrema</taxon>
    </lineage>
</organism>
<dbReference type="Proteomes" id="UP000799770">
    <property type="component" value="Unassembled WGS sequence"/>
</dbReference>
<evidence type="ECO:0000313" key="3">
    <source>
        <dbReference type="Proteomes" id="UP000799770"/>
    </source>
</evidence>